<evidence type="ECO:0000256" key="5">
    <source>
        <dbReference type="SAM" id="Phobius"/>
    </source>
</evidence>
<sequence>MGQEHTVSWEGDTSPARSRENNAMMYRVSREKLASVAYFAAVPALTIKTSGTLVAGVFGHRAGARVLPALVSLSILSYPAIWASTRPFGTPLASVLLKWLLTVIVIIAPPAGDAVAFLVNLQSYPANVFSFDTAVAVFMRGPASTRVSRLANIELPSLPASLVYNYFFHEYRLTFSWLVNVFLLVMLWYPPASGRDSGDAGDRYKLVEETMVSPDRSA</sequence>
<evidence type="ECO:0000256" key="4">
    <source>
        <dbReference type="ARBA" id="ARBA00023136"/>
    </source>
</evidence>
<feature type="transmembrane region" description="Helical" evidence="5">
    <location>
        <begin position="171"/>
        <end position="189"/>
    </location>
</feature>
<dbReference type="GO" id="GO:0016020">
    <property type="term" value="C:membrane"/>
    <property type="evidence" value="ECO:0007669"/>
    <property type="project" value="UniProtKB-SubCell"/>
</dbReference>
<evidence type="ECO:0000256" key="1">
    <source>
        <dbReference type="ARBA" id="ARBA00004141"/>
    </source>
</evidence>
<comment type="caution">
    <text evidence="6">The sequence shown here is derived from an EMBL/GenBank/DDBJ whole genome shotgun (WGS) entry which is preliminary data.</text>
</comment>
<dbReference type="Pfam" id="PF13520">
    <property type="entry name" value="AA_permease_2"/>
    <property type="match status" value="1"/>
</dbReference>
<comment type="subcellular location">
    <subcellularLocation>
        <location evidence="1">Membrane</location>
        <topology evidence="1">Multi-pass membrane protein</topology>
    </subcellularLocation>
</comment>
<feature type="transmembrane region" description="Helical" evidence="5">
    <location>
        <begin position="64"/>
        <end position="83"/>
    </location>
</feature>
<evidence type="ECO:0000313" key="7">
    <source>
        <dbReference type="Proteomes" id="UP001218218"/>
    </source>
</evidence>
<accession>A0AAD6Z0G1</accession>
<dbReference type="EMBL" id="JARIHO010000112">
    <property type="protein sequence ID" value="KAJ7302734.1"/>
    <property type="molecule type" value="Genomic_DNA"/>
</dbReference>
<dbReference type="Proteomes" id="UP001218218">
    <property type="component" value="Unassembled WGS sequence"/>
</dbReference>
<feature type="transmembrane region" description="Helical" evidence="5">
    <location>
        <begin position="95"/>
        <end position="119"/>
    </location>
</feature>
<dbReference type="GO" id="GO:0022857">
    <property type="term" value="F:transmembrane transporter activity"/>
    <property type="evidence" value="ECO:0007669"/>
    <property type="project" value="InterPro"/>
</dbReference>
<feature type="transmembrane region" description="Helical" evidence="5">
    <location>
        <begin position="33"/>
        <end position="58"/>
    </location>
</feature>
<keyword evidence="4 5" id="KW-0472">Membrane</keyword>
<gene>
    <name evidence="6" type="ORF">DFH08DRAFT_977582</name>
</gene>
<proteinExistence type="predicted"/>
<evidence type="ECO:0000256" key="2">
    <source>
        <dbReference type="ARBA" id="ARBA00022692"/>
    </source>
</evidence>
<keyword evidence="7" id="KW-1185">Reference proteome</keyword>
<keyword evidence="3 5" id="KW-1133">Transmembrane helix</keyword>
<reference evidence="6" key="1">
    <citation type="submission" date="2023-03" db="EMBL/GenBank/DDBJ databases">
        <title>Massive genome expansion in bonnet fungi (Mycena s.s.) driven by repeated elements and novel gene families across ecological guilds.</title>
        <authorList>
            <consortium name="Lawrence Berkeley National Laboratory"/>
            <person name="Harder C.B."/>
            <person name="Miyauchi S."/>
            <person name="Viragh M."/>
            <person name="Kuo A."/>
            <person name="Thoen E."/>
            <person name="Andreopoulos B."/>
            <person name="Lu D."/>
            <person name="Skrede I."/>
            <person name="Drula E."/>
            <person name="Henrissat B."/>
            <person name="Morin E."/>
            <person name="Kohler A."/>
            <person name="Barry K."/>
            <person name="LaButti K."/>
            <person name="Morin E."/>
            <person name="Salamov A."/>
            <person name="Lipzen A."/>
            <person name="Mereny Z."/>
            <person name="Hegedus B."/>
            <person name="Baldrian P."/>
            <person name="Stursova M."/>
            <person name="Weitz H."/>
            <person name="Taylor A."/>
            <person name="Grigoriev I.V."/>
            <person name="Nagy L.G."/>
            <person name="Martin F."/>
            <person name="Kauserud H."/>
        </authorList>
    </citation>
    <scope>NUCLEOTIDE SEQUENCE</scope>
    <source>
        <strain evidence="6">CBHHK002</strain>
    </source>
</reference>
<evidence type="ECO:0000313" key="6">
    <source>
        <dbReference type="EMBL" id="KAJ7302734.1"/>
    </source>
</evidence>
<evidence type="ECO:0000256" key="3">
    <source>
        <dbReference type="ARBA" id="ARBA00022989"/>
    </source>
</evidence>
<name>A0AAD6Z0G1_9AGAR</name>
<keyword evidence="2 5" id="KW-0812">Transmembrane</keyword>
<protein>
    <submittedName>
        <fullName evidence="6">Uncharacterized protein</fullName>
    </submittedName>
</protein>
<organism evidence="6 7">
    <name type="scientific">Mycena albidolilacea</name>
    <dbReference type="NCBI Taxonomy" id="1033008"/>
    <lineage>
        <taxon>Eukaryota</taxon>
        <taxon>Fungi</taxon>
        <taxon>Dikarya</taxon>
        <taxon>Basidiomycota</taxon>
        <taxon>Agaricomycotina</taxon>
        <taxon>Agaricomycetes</taxon>
        <taxon>Agaricomycetidae</taxon>
        <taxon>Agaricales</taxon>
        <taxon>Marasmiineae</taxon>
        <taxon>Mycenaceae</taxon>
        <taxon>Mycena</taxon>
    </lineage>
</organism>
<dbReference type="AlphaFoldDB" id="A0AAD6Z0G1"/>
<dbReference type="InterPro" id="IPR002293">
    <property type="entry name" value="AA/rel_permease1"/>
</dbReference>